<dbReference type="STRING" id="630515.SAMN04489812_2588"/>
<dbReference type="EMBL" id="LT629772">
    <property type="protein sequence ID" value="SDS65875.1"/>
    <property type="molecule type" value="Genomic_DNA"/>
</dbReference>
<keyword evidence="1" id="KW-0805">Transcription regulation</keyword>
<dbReference type="OrthoDB" id="3177763at2"/>
<evidence type="ECO:0000259" key="4">
    <source>
        <dbReference type="PROSITE" id="PS50995"/>
    </source>
</evidence>
<name>A0A1H1TZZ3_9ACTN</name>
<dbReference type="PANTHER" id="PTHR42756:SF1">
    <property type="entry name" value="TRANSCRIPTIONAL REPRESSOR OF EMRAB OPERON"/>
    <property type="match status" value="1"/>
</dbReference>
<dbReference type="SUPFAM" id="SSF46785">
    <property type="entry name" value="Winged helix' DNA-binding domain"/>
    <property type="match status" value="1"/>
</dbReference>
<dbReference type="Gene3D" id="1.10.10.10">
    <property type="entry name" value="Winged helix-like DNA-binding domain superfamily/Winged helix DNA-binding domain"/>
    <property type="match status" value="1"/>
</dbReference>
<dbReference type="SMART" id="SM00347">
    <property type="entry name" value="HTH_MARR"/>
    <property type="match status" value="1"/>
</dbReference>
<keyword evidence="6" id="KW-1185">Reference proteome</keyword>
<dbReference type="GO" id="GO:0003700">
    <property type="term" value="F:DNA-binding transcription factor activity"/>
    <property type="evidence" value="ECO:0007669"/>
    <property type="project" value="InterPro"/>
</dbReference>
<dbReference type="RefSeq" id="WP_091525361.1">
    <property type="nucleotide sequence ID" value="NZ_LT629772.1"/>
</dbReference>
<evidence type="ECO:0000256" key="2">
    <source>
        <dbReference type="ARBA" id="ARBA00023125"/>
    </source>
</evidence>
<evidence type="ECO:0000313" key="5">
    <source>
        <dbReference type="EMBL" id="SDS65875.1"/>
    </source>
</evidence>
<dbReference type="PROSITE" id="PS50995">
    <property type="entry name" value="HTH_MARR_2"/>
    <property type="match status" value="1"/>
</dbReference>
<dbReference type="PANTHER" id="PTHR42756">
    <property type="entry name" value="TRANSCRIPTIONAL REGULATOR, MARR"/>
    <property type="match status" value="1"/>
</dbReference>
<evidence type="ECO:0000256" key="3">
    <source>
        <dbReference type="ARBA" id="ARBA00023163"/>
    </source>
</evidence>
<protein>
    <submittedName>
        <fullName evidence="5">DNA-binding transcriptional regulator, MarR family</fullName>
    </submittedName>
</protein>
<dbReference type="Pfam" id="PF12802">
    <property type="entry name" value="MarR_2"/>
    <property type="match status" value="1"/>
</dbReference>
<gene>
    <name evidence="5" type="ORF">SAMN04489812_2588</name>
</gene>
<dbReference type="InterPro" id="IPR036388">
    <property type="entry name" value="WH-like_DNA-bd_sf"/>
</dbReference>
<organism evidence="5 6">
    <name type="scientific">Microlunatus soli</name>
    <dbReference type="NCBI Taxonomy" id="630515"/>
    <lineage>
        <taxon>Bacteria</taxon>
        <taxon>Bacillati</taxon>
        <taxon>Actinomycetota</taxon>
        <taxon>Actinomycetes</taxon>
        <taxon>Propionibacteriales</taxon>
        <taxon>Propionibacteriaceae</taxon>
        <taxon>Microlunatus</taxon>
    </lineage>
</organism>
<proteinExistence type="predicted"/>
<dbReference type="InterPro" id="IPR000835">
    <property type="entry name" value="HTH_MarR-typ"/>
</dbReference>
<dbReference type="InterPro" id="IPR036390">
    <property type="entry name" value="WH_DNA-bd_sf"/>
</dbReference>
<dbReference type="Proteomes" id="UP000199103">
    <property type="component" value="Chromosome I"/>
</dbReference>
<keyword evidence="3" id="KW-0804">Transcription</keyword>
<feature type="domain" description="HTH marR-type" evidence="4">
    <location>
        <begin position="10"/>
        <end position="145"/>
    </location>
</feature>
<dbReference type="AlphaFoldDB" id="A0A1H1TZZ3"/>
<dbReference type="GO" id="GO:0003677">
    <property type="term" value="F:DNA binding"/>
    <property type="evidence" value="ECO:0007669"/>
    <property type="project" value="UniProtKB-KW"/>
</dbReference>
<keyword evidence="2 5" id="KW-0238">DNA-binding</keyword>
<evidence type="ECO:0000256" key="1">
    <source>
        <dbReference type="ARBA" id="ARBA00023015"/>
    </source>
</evidence>
<accession>A0A1H1TZZ3</accession>
<sequence>MAADDRLMAEPPLFALLQRGVRWSSDEFVKRLTAAGVGAITPAHGTVLAHLDADTALSIAELARRADVTRQTMHRAVTQLIDEGLLASAPGPGFPRSTLISLTAAGCRRREVAVEIFHDLEQELSERLGAETLAQLRQTLTKAWPR</sequence>
<reference evidence="5 6" key="1">
    <citation type="submission" date="2016-10" db="EMBL/GenBank/DDBJ databases">
        <authorList>
            <person name="de Groot N.N."/>
        </authorList>
    </citation>
    <scope>NUCLEOTIDE SEQUENCE [LARGE SCALE GENOMIC DNA]</scope>
    <source>
        <strain evidence="5 6">DSM 21800</strain>
    </source>
</reference>
<evidence type="ECO:0000313" key="6">
    <source>
        <dbReference type="Proteomes" id="UP000199103"/>
    </source>
</evidence>